<keyword evidence="4" id="KW-0472">Membrane</keyword>
<evidence type="ECO:0000256" key="2">
    <source>
        <dbReference type="ARBA" id="ARBA00034247"/>
    </source>
</evidence>
<evidence type="ECO:0000256" key="1">
    <source>
        <dbReference type="ARBA" id="ARBA00012528"/>
    </source>
</evidence>
<feature type="transmembrane region" description="Helical" evidence="4">
    <location>
        <begin position="427"/>
        <end position="447"/>
    </location>
</feature>
<dbReference type="InterPro" id="IPR050469">
    <property type="entry name" value="Diguanylate_Cyclase"/>
</dbReference>
<dbReference type="SUPFAM" id="SSF48452">
    <property type="entry name" value="TPR-like"/>
    <property type="match status" value="1"/>
</dbReference>
<comment type="caution">
    <text evidence="7">The sequence shown here is derived from an EMBL/GenBank/DDBJ whole genome shotgun (WGS) entry which is preliminary data.</text>
</comment>
<dbReference type="Pfam" id="PF13424">
    <property type="entry name" value="TPR_12"/>
    <property type="match status" value="2"/>
</dbReference>
<reference evidence="7 8" key="1">
    <citation type="submission" date="2023-03" db="EMBL/GenBank/DDBJ databases">
        <title>Thalassotalea loyana LMG 22536T draft genome sequence.</title>
        <authorList>
            <person name="Sawabe T."/>
        </authorList>
    </citation>
    <scope>NUCLEOTIDE SEQUENCE [LARGE SCALE GENOMIC DNA]</scope>
    <source>
        <strain evidence="7 8">LMG 22536</strain>
    </source>
</reference>
<feature type="domain" description="GGDEF" evidence="6">
    <location>
        <begin position="491"/>
        <end position="625"/>
    </location>
</feature>
<dbReference type="Proteomes" id="UP001157134">
    <property type="component" value="Unassembled WGS sequence"/>
</dbReference>
<accession>A0ABQ6HDC8</accession>
<evidence type="ECO:0000256" key="3">
    <source>
        <dbReference type="PROSITE-ProRule" id="PRU00339"/>
    </source>
</evidence>
<comment type="catalytic activity">
    <reaction evidence="2">
        <text>2 GTP = 3',3'-c-di-GMP + 2 diphosphate</text>
        <dbReference type="Rhea" id="RHEA:24898"/>
        <dbReference type="ChEBI" id="CHEBI:33019"/>
        <dbReference type="ChEBI" id="CHEBI:37565"/>
        <dbReference type="ChEBI" id="CHEBI:58805"/>
        <dbReference type="EC" id="2.7.7.65"/>
    </reaction>
</comment>
<proteinExistence type="predicted"/>
<dbReference type="PROSITE" id="PS50887">
    <property type="entry name" value="GGDEF"/>
    <property type="match status" value="1"/>
</dbReference>
<dbReference type="Pfam" id="PF00990">
    <property type="entry name" value="GGDEF"/>
    <property type="match status" value="1"/>
</dbReference>
<organism evidence="7 8">
    <name type="scientific">Thalassotalea loyana</name>
    <dbReference type="NCBI Taxonomy" id="280483"/>
    <lineage>
        <taxon>Bacteria</taxon>
        <taxon>Pseudomonadati</taxon>
        <taxon>Pseudomonadota</taxon>
        <taxon>Gammaproteobacteria</taxon>
        <taxon>Alteromonadales</taxon>
        <taxon>Colwelliaceae</taxon>
        <taxon>Thalassotalea</taxon>
    </lineage>
</organism>
<feature type="repeat" description="TPR" evidence="3">
    <location>
        <begin position="187"/>
        <end position="220"/>
    </location>
</feature>
<name>A0ABQ6HDC8_9GAMM</name>
<dbReference type="PANTHER" id="PTHR45138">
    <property type="entry name" value="REGULATORY COMPONENTS OF SENSORY TRANSDUCTION SYSTEM"/>
    <property type="match status" value="1"/>
</dbReference>
<dbReference type="SMART" id="SM00267">
    <property type="entry name" value="GGDEF"/>
    <property type="match status" value="1"/>
</dbReference>
<keyword evidence="3" id="KW-0802">TPR repeat</keyword>
<dbReference type="EC" id="2.7.7.65" evidence="1"/>
<keyword evidence="4" id="KW-0812">Transmembrane</keyword>
<dbReference type="InterPro" id="IPR029787">
    <property type="entry name" value="Nucleotide_cyclase"/>
</dbReference>
<keyword evidence="5" id="KW-0732">Signal</keyword>
<dbReference type="RefSeq" id="WP_284298828.1">
    <property type="nucleotide sequence ID" value="NZ_BSSV01000005.1"/>
</dbReference>
<dbReference type="InterPro" id="IPR043128">
    <property type="entry name" value="Rev_trsase/Diguanyl_cyclase"/>
</dbReference>
<evidence type="ECO:0000259" key="6">
    <source>
        <dbReference type="PROSITE" id="PS50887"/>
    </source>
</evidence>
<feature type="signal peptide" evidence="5">
    <location>
        <begin position="1"/>
        <end position="19"/>
    </location>
</feature>
<evidence type="ECO:0000313" key="8">
    <source>
        <dbReference type="Proteomes" id="UP001157134"/>
    </source>
</evidence>
<evidence type="ECO:0000256" key="5">
    <source>
        <dbReference type="SAM" id="SignalP"/>
    </source>
</evidence>
<dbReference type="NCBIfam" id="TIGR00254">
    <property type="entry name" value="GGDEF"/>
    <property type="match status" value="1"/>
</dbReference>
<protein>
    <recommendedName>
        <fullName evidence="1">diguanylate cyclase</fullName>
        <ecNumber evidence="1">2.7.7.65</ecNumber>
    </recommendedName>
</protein>
<evidence type="ECO:0000256" key="4">
    <source>
        <dbReference type="SAM" id="Phobius"/>
    </source>
</evidence>
<dbReference type="InterPro" id="IPR019734">
    <property type="entry name" value="TPR_rpt"/>
</dbReference>
<feature type="chain" id="PRO_5046225744" description="diguanylate cyclase" evidence="5">
    <location>
        <begin position="20"/>
        <end position="633"/>
    </location>
</feature>
<gene>
    <name evidence="7" type="ORF">tloyanaT_23650</name>
</gene>
<dbReference type="InterPro" id="IPR000160">
    <property type="entry name" value="GGDEF_dom"/>
</dbReference>
<keyword evidence="4" id="KW-1133">Transmembrane helix</keyword>
<dbReference type="SMART" id="SM00028">
    <property type="entry name" value="TPR"/>
    <property type="match status" value="4"/>
</dbReference>
<dbReference type="SUPFAM" id="SSF55073">
    <property type="entry name" value="Nucleotide cyclase"/>
    <property type="match status" value="1"/>
</dbReference>
<keyword evidence="8" id="KW-1185">Reference proteome</keyword>
<dbReference type="InterPro" id="IPR011990">
    <property type="entry name" value="TPR-like_helical_dom_sf"/>
</dbReference>
<evidence type="ECO:0000313" key="7">
    <source>
        <dbReference type="EMBL" id="GLX86112.1"/>
    </source>
</evidence>
<dbReference type="PANTHER" id="PTHR45138:SF9">
    <property type="entry name" value="DIGUANYLATE CYCLASE DGCM-RELATED"/>
    <property type="match status" value="1"/>
</dbReference>
<dbReference type="Gene3D" id="3.30.70.270">
    <property type="match status" value="1"/>
</dbReference>
<dbReference type="PROSITE" id="PS50005">
    <property type="entry name" value="TPR"/>
    <property type="match status" value="1"/>
</dbReference>
<dbReference type="CDD" id="cd01949">
    <property type="entry name" value="GGDEF"/>
    <property type="match status" value="1"/>
</dbReference>
<dbReference type="EMBL" id="BSSV01000005">
    <property type="protein sequence ID" value="GLX86112.1"/>
    <property type="molecule type" value="Genomic_DNA"/>
</dbReference>
<dbReference type="Gene3D" id="1.25.40.10">
    <property type="entry name" value="Tetratricopeptide repeat domain"/>
    <property type="match status" value="1"/>
</dbReference>
<sequence>MKPYVFTIFLFILSGACSANDVMSQQQVAERINQLTEDTVGLPKDIIAELDQLTALSRKNQWHENAVHAQTLKAEFLVMLEQLPKATNVVNDILPLAIENNFTRLISRLKLVKLGVLDSSAYTPEVEALIQELLTEAKHWNNDLEAASIYTSIGQSYYMHKMLDQSIIYLKKAYDIYQPLDDKANLSYVLNSLANLYSELGDFQKSIDYFEQSIAINKSLDDMLSVSIIYYNQGKTYTLAKQFDDAIKSLEASLKIAIEIEDEIGIIWARQAIADVYIERGTPQEALVLYKKTAPVFQENGNPREYFHAIQGMFDAHFMLGEYDQCNALKPTIEALLDELNSDAYFVKFTKRFADLAAMQGDHVTAYTLLVKYTEQKAALDSAEKQKNIQQLKIGFDTEYQEHQNQLLQKENQLQQLKITQQQQERYLWLVIILLAIMLLIIVMFMLHRQIKSRNQYKTLALKDTLTDSPNRRAILKTAQIHLRHSLDTNRPFSLAIVDLDKFKRVNDVYGHDTGDEVLKAFSEACKSTVRKLDQFGRYGGEEWLFIFEEQDEEAITAIFQRIRSTLNAKVIPGYPPEKDITFSVGVARKSSSHNKKLQELINLADNQLYKAKDLGRDTIVFEESHKSLKSGY</sequence>
<dbReference type="PROSITE" id="PS51257">
    <property type="entry name" value="PROKAR_LIPOPROTEIN"/>
    <property type="match status" value="1"/>
</dbReference>